<accession>A0ABV7TQC9</accession>
<name>A0ABV7TQC9_9RHOB</name>
<gene>
    <name evidence="1" type="ORF">ACFORG_20760</name>
</gene>
<evidence type="ECO:0000313" key="2">
    <source>
        <dbReference type="Proteomes" id="UP001595629"/>
    </source>
</evidence>
<feature type="non-terminal residue" evidence="1">
    <location>
        <position position="218"/>
    </location>
</feature>
<sequence length="218" mass="22294">AEFDTAPVILSQVQSANGADFVTTRQRSADAEGFQLTMQEEEAGNAGSHFVETLGWVALEAGSGTSGGVSWLAGSATGVTDATATVPLGASIAGGARVIAGVASYAGIDPAWARGAGSTINSFDVSVEEDASQDPETDHFAERIDYFAFDGPGILSAAPMQDILETGTLALNSDPVTVALQRSYDDPVVIAHVATGNGFQPVNVRVSEVSGSSLVMQL</sequence>
<keyword evidence="2" id="KW-1185">Reference proteome</keyword>
<protein>
    <submittedName>
        <fullName evidence="1">Uncharacterized protein</fullName>
    </submittedName>
</protein>
<proteinExistence type="predicted"/>
<dbReference type="RefSeq" id="WP_386737486.1">
    <property type="nucleotide sequence ID" value="NZ_JBHRXI010000046.1"/>
</dbReference>
<reference evidence="2" key="1">
    <citation type="journal article" date="2019" name="Int. J. Syst. Evol. Microbiol.">
        <title>The Global Catalogue of Microorganisms (GCM) 10K type strain sequencing project: providing services to taxonomists for standard genome sequencing and annotation.</title>
        <authorList>
            <consortium name="The Broad Institute Genomics Platform"/>
            <consortium name="The Broad Institute Genome Sequencing Center for Infectious Disease"/>
            <person name="Wu L."/>
            <person name="Ma J."/>
        </authorList>
    </citation>
    <scope>NUCLEOTIDE SEQUENCE [LARGE SCALE GENOMIC DNA]</scope>
    <source>
        <strain evidence="2">KCTC 42911</strain>
    </source>
</reference>
<evidence type="ECO:0000313" key="1">
    <source>
        <dbReference type="EMBL" id="MFC3616180.1"/>
    </source>
</evidence>
<dbReference type="Proteomes" id="UP001595629">
    <property type="component" value="Unassembled WGS sequence"/>
</dbReference>
<organism evidence="1 2">
    <name type="scientific">Lutimaribacter marinistellae</name>
    <dbReference type="NCBI Taxonomy" id="1820329"/>
    <lineage>
        <taxon>Bacteria</taxon>
        <taxon>Pseudomonadati</taxon>
        <taxon>Pseudomonadota</taxon>
        <taxon>Alphaproteobacteria</taxon>
        <taxon>Rhodobacterales</taxon>
        <taxon>Roseobacteraceae</taxon>
        <taxon>Lutimaribacter</taxon>
    </lineage>
</organism>
<feature type="non-terminal residue" evidence="1">
    <location>
        <position position="1"/>
    </location>
</feature>
<comment type="caution">
    <text evidence="1">The sequence shown here is derived from an EMBL/GenBank/DDBJ whole genome shotgun (WGS) entry which is preliminary data.</text>
</comment>
<dbReference type="EMBL" id="JBHRXI010000046">
    <property type="protein sequence ID" value="MFC3616180.1"/>
    <property type="molecule type" value="Genomic_DNA"/>
</dbReference>